<evidence type="ECO:0000313" key="2">
    <source>
        <dbReference type="EMBL" id="KIJ90281.1"/>
    </source>
</evidence>
<name>A0A0C9WY05_9AGAR</name>
<gene>
    <name evidence="2" type="ORF">K443DRAFT_15366</name>
</gene>
<feature type="compositionally biased region" description="Basic residues" evidence="1">
    <location>
        <begin position="187"/>
        <end position="196"/>
    </location>
</feature>
<feature type="region of interest" description="Disordered" evidence="1">
    <location>
        <begin position="170"/>
        <end position="239"/>
    </location>
</feature>
<feature type="compositionally biased region" description="Basic and acidic residues" evidence="1">
    <location>
        <begin position="225"/>
        <end position="239"/>
    </location>
</feature>
<protein>
    <submittedName>
        <fullName evidence="2">Uncharacterized protein</fullName>
    </submittedName>
</protein>
<organism evidence="2 3">
    <name type="scientific">Laccaria amethystina LaAM-08-1</name>
    <dbReference type="NCBI Taxonomy" id="1095629"/>
    <lineage>
        <taxon>Eukaryota</taxon>
        <taxon>Fungi</taxon>
        <taxon>Dikarya</taxon>
        <taxon>Basidiomycota</taxon>
        <taxon>Agaricomycotina</taxon>
        <taxon>Agaricomycetes</taxon>
        <taxon>Agaricomycetidae</taxon>
        <taxon>Agaricales</taxon>
        <taxon>Agaricineae</taxon>
        <taxon>Hydnangiaceae</taxon>
        <taxon>Laccaria</taxon>
    </lineage>
</organism>
<evidence type="ECO:0000313" key="3">
    <source>
        <dbReference type="Proteomes" id="UP000054477"/>
    </source>
</evidence>
<evidence type="ECO:0000256" key="1">
    <source>
        <dbReference type="SAM" id="MobiDB-lite"/>
    </source>
</evidence>
<proteinExistence type="predicted"/>
<reference evidence="2 3" key="1">
    <citation type="submission" date="2014-04" db="EMBL/GenBank/DDBJ databases">
        <authorList>
            <consortium name="DOE Joint Genome Institute"/>
            <person name="Kuo A."/>
            <person name="Kohler A."/>
            <person name="Nagy L.G."/>
            <person name="Floudas D."/>
            <person name="Copeland A."/>
            <person name="Barry K.W."/>
            <person name="Cichocki N."/>
            <person name="Veneault-Fourrey C."/>
            <person name="LaButti K."/>
            <person name="Lindquist E.A."/>
            <person name="Lipzen A."/>
            <person name="Lundell T."/>
            <person name="Morin E."/>
            <person name="Murat C."/>
            <person name="Sun H."/>
            <person name="Tunlid A."/>
            <person name="Henrissat B."/>
            <person name="Grigoriev I.V."/>
            <person name="Hibbett D.S."/>
            <person name="Martin F."/>
            <person name="Nordberg H.P."/>
            <person name="Cantor M.N."/>
            <person name="Hua S.X."/>
        </authorList>
    </citation>
    <scope>NUCLEOTIDE SEQUENCE [LARGE SCALE GENOMIC DNA]</scope>
    <source>
        <strain evidence="2 3">LaAM-08-1</strain>
    </source>
</reference>
<dbReference type="HOGENOM" id="CLU_1161314_0_0_1"/>
<reference evidence="3" key="2">
    <citation type="submission" date="2015-01" db="EMBL/GenBank/DDBJ databases">
        <title>Evolutionary Origins and Diversification of the Mycorrhizal Mutualists.</title>
        <authorList>
            <consortium name="DOE Joint Genome Institute"/>
            <consortium name="Mycorrhizal Genomics Consortium"/>
            <person name="Kohler A."/>
            <person name="Kuo A."/>
            <person name="Nagy L.G."/>
            <person name="Floudas D."/>
            <person name="Copeland A."/>
            <person name="Barry K.W."/>
            <person name="Cichocki N."/>
            <person name="Veneault-Fourrey C."/>
            <person name="LaButti K."/>
            <person name="Lindquist E.A."/>
            <person name="Lipzen A."/>
            <person name="Lundell T."/>
            <person name="Morin E."/>
            <person name="Murat C."/>
            <person name="Riley R."/>
            <person name="Ohm R."/>
            <person name="Sun H."/>
            <person name="Tunlid A."/>
            <person name="Henrissat B."/>
            <person name="Grigoriev I.V."/>
            <person name="Hibbett D.S."/>
            <person name="Martin F."/>
        </authorList>
    </citation>
    <scope>NUCLEOTIDE SEQUENCE [LARGE SCALE GENOMIC DNA]</scope>
    <source>
        <strain evidence="3">LaAM-08-1</strain>
    </source>
</reference>
<feature type="region of interest" description="Disordered" evidence="1">
    <location>
        <begin position="62"/>
        <end position="152"/>
    </location>
</feature>
<feature type="compositionally biased region" description="Low complexity" evidence="1">
    <location>
        <begin position="201"/>
        <end position="214"/>
    </location>
</feature>
<feature type="region of interest" description="Disordered" evidence="1">
    <location>
        <begin position="24"/>
        <end position="50"/>
    </location>
</feature>
<dbReference type="EMBL" id="KN839228">
    <property type="protein sequence ID" value="KIJ90281.1"/>
    <property type="molecule type" value="Genomic_DNA"/>
</dbReference>
<feature type="compositionally biased region" description="Polar residues" evidence="1">
    <location>
        <begin position="24"/>
        <end position="34"/>
    </location>
</feature>
<accession>A0A0C9WY05</accession>
<dbReference type="AlphaFoldDB" id="A0A0C9WY05"/>
<sequence>MLRHRRRSTTSAVGLPLVSTVIDSTHSHVTTRTMPTGRRTAHPGQQTRDGGHATYVAWHWKRNHGAPRTTNSRGQRQGAGESETPQQDNETRCTQDSKREASAPMPPPARTTPMRDHAPRSGNEGHRPCHVHGMGAGELDTRPTEPQGTSLMPRTTYAYVAWALGNQTNTQSTTTWQRQGDDDTTRQRQRQMPKTRLRGEATTTPPRDATTTHDPTTRDVAMQQHETRAARRNDGKSLW</sequence>
<keyword evidence="3" id="KW-1185">Reference proteome</keyword>
<feature type="compositionally biased region" description="Basic and acidic residues" evidence="1">
    <location>
        <begin position="113"/>
        <end position="127"/>
    </location>
</feature>
<dbReference type="Proteomes" id="UP000054477">
    <property type="component" value="Unassembled WGS sequence"/>
</dbReference>
<feature type="compositionally biased region" description="Basic and acidic residues" evidence="1">
    <location>
        <begin position="89"/>
        <end position="101"/>
    </location>
</feature>